<feature type="region of interest" description="Disordered" evidence="1">
    <location>
        <begin position="289"/>
        <end position="318"/>
    </location>
</feature>
<evidence type="ECO:0000313" key="2">
    <source>
        <dbReference type="EMBL" id="KAF2834975.1"/>
    </source>
</evidence>
<proteinExistence type="predicted"/>
<dbReference type="EMBL" id="MU006113">
    <property type="protein sequence ID" value="KAF2834975.1"/>
    <property type="molecule type" value="Genomic_DNA"/>
</dbReference>
<comment type="caution">
    <text evidence="2">The sequence shown here is derived from an EMBL/GenBank/DDBJ whole genome shotgun (WGS) entry which is preliminary data.</text>
</comment>
<evidence type="ECO:0000313" key="3">
    <source>
        <dbReference type="Proteomes" id="UP000799429"/>
    </source>
</evidence>
<accession>A0A9P4VMA5</accession>
<dbReference type="Proteomes" id="UP000799429">
    <property type="component" value="Unassembled WGS sequence"/>
</dbReference>
<keyword evidence="3" id="KW-1185">Reference proteome</keyword>
<organism evidence="2 3">
    <name type="scientific">Patellaria atrata CBS 101060</name>
    <dbReference type="NCBI Taxonomy" id="1346257"/>
    <lineage>
        <taxon>Eukaryota</taxon>
        <taxon>Fungi</taxon>
        <taxon>Dikarya</taxon>
        <taxon>Ascomycota</taxon>
        <taxon>Pezizomycotina</taxon>
        <taxon>Dothideomycetes</taxon>
        <taxon>Dothideomycetes incertae sedis</taxon>
        <taxon>Patellariales</taxon>
        <taxon>Patellariaceae</taxon>
        <taxon>Patellaria</taxon>
    </lineage>
</organism>
<protein>
    <submittedName>
        <fullName evidence="2">Uncharacterized protein</fullName>
    </submittedName>
</protein>
<gene>
    <name evidence="2" type="ORF">M501DRAFT_488674</name>
</gene>
<sequence length="385" mass="44101">MRYDRIYDPRNHNNQVTLQFVNVSDATIFLERLRDLTADTYTTKRGEFVQISNKQQAQTYKICQKTKNNHIILIHRALTLRETLADSEYCSKLYLAWRDLDFEFRDVDDFGFNQQNRGSNYHLQLRIGNLKSPNYISDARDRAVLEEEMRAICEDIVLIESTAVVNFPVQFWSNTVTEPPKELVELLHGLTGWKLLFYSGAKSAKIPRKLSRDTKLGAAEVLFWEKLVEGRRLGQITLRLKDEGPKSKRWLTGAFPKENSISTTGSADAVIKLVHIARGNLLDITRMSATEPVPTSKEAREARHASRPSHGDKGETLDFSLTFHDSRTRRDFCNLVEEFVESQSSNQFLRRSRTGASIQRDDSFVSADSPDLERLSSVFSGTRTD</sequence>
<evidence type="ECO:0000256" key="1">
    <source>
        <dbReference type="SAM" id="MobiDB-lite"/>
    </source>
</evidence>
<feature type="compositionally biased region" description="Basic and acidic residues" evidence="1">
    <location>
        <begin position="297"/>
        <end position="316"/>
    </location>
</feature>
<name>A0A9P4VMA5_9PEZI</name>
<reference evidence="2" key="1">
    <citation type="journal article" date="2020" name="Stud. Mycol.">
        <title>101 Dothideomycetes genomes: a test case for predicting lifestyles and emergence of pathogens.</title>
        <authorList>
            <person name="Haridas S."/>
            <person name="Albert R."/>
            <person name="Binder M."/>
            <person name="Bloem J."/>
            <person name="Labutti K."/>
            <person name="Salamov A."/>
            <person name="Andreopoulos B."/>
            <person name="Baker S."/>
            <person name="Barry K."/>
            <person name="Bills G."/>
            <person name="Bluhm B."/>
            <person name="Cannon C."/>
            <person name="Castanera R."/>
            <person name="Culley D."/>
            <person name="Daum C."/>
            <person name="Ezra D."/>
            <person name="Gonzalez J."/>
            <person name="Henrissat B."/>
            <person name="Kuo A."/>
            <person name="Liang C."/>
            <person name="Lipzen A."/>
            <person name="Lutzoni F."/>
            <person name="Magnuson J."/>
            <person name="Mondo S."/>
            <person name="Nolan M."/>
            <person name="Ohm R."/>
            <person name="Pangilinan J."/>
            <person name="Park H.-J."/>
            <person name="Ramirez L."/>
            <person name="Alfaro M."/>
            <person name="Sun H."/>
            <person name="Tritt A."/>
            <person name="Yoshinaga Y."/>
            <person name="Zwiers L.-H."/>
            <person name="Turgeon B."/>
            <person name="Goodwin S."/>
            <person name="Spatafora J."/>
            <person name="Crous P."/>
            <person name="Grigoriev I."/>
        </authorList>
    </citation>
    <scope>NUCLEOTIDE SEQUENCE</scope>
    <source>
        <strain evidence="2">CBS 101060</strain>
    </source>
</reference>
<dbReference type="AlphaFoldDB" id="A0A9P4VMA5"/>